<dbReference type="AlphaFoldDB" id="A0A4W3IX60"/>
<name>A0A4W3IX60_CALMI</name>
<keyword evidence="3" id="KW-1185">Reference proteome</keyword>
<proteinExistence type="predicted"/>
<evidence type="ECO:0000313" key="2">
    <source>
        <dbReference type="Ensembl" id="ENSCMIP00000031936.1"/>
    </source>
</evidence>
<dbReference type="Proteomes" id="UP000314986">
    <property type="component" value="Unassembled WGS sequence"/>
</dbReference>
<feature type="compositionally biased region" description="Basic and acidic residues" evidence="1">
    <location>
        <begin position="23"/>
        <end position="35"/>
    </location>
</feature>
<reference evidence="2" key="4">
    <citation type="submission" date="2025-08" db="UniProtKB">
        <authorList>
            <consortium name="Ensembl"/>
        </authorList>
    </citation>
    <scope>IDENTIFICATION</scope>
</reference>
<organism evidence="2 3">
    <name type="scientific">Callorhinchus milii</name>
    <name type="common">Ghost shark</name>
    <dbReference type="NCBI Taxonomy" id="7868"/>
    <lineage>
        <taxon>Eukaryota</taxon>
        <taxon>Metazoa</taxon>
        <taxon>Chordata</taxon>
        <taxon>Craniata</taxon>
        <taxon>Vertebrata</taxon>
        <taxon>Chondrichthyes</taxon>
        <taxon>Holocephali</taxon>
        <taxon>Chimaeriformes</taxon>
        <taxon>Callorhinchidae</taxon>
        <taxon>Callorhinchus</taxon>
    </lineage>
</organism>
<dbReference type="InParanoid" id="A0A4W3IX60"/>
<reference evidence="3" key="3">
    <citation type="journal article" date="2014" name="Nature">
        <title>Elephant shark genome provides unique insights into gnathostome evolution.</title>
        <authorList>
            <consortium name="International Elephant Shark Genome Sequencing Consortium"/>
            <person name="Venkatesh B."/>
            <person name="Lee A.P."/>
            <person name="Ravi V."/>
            <person name="Maurya A.K."/>
            <person name="Lian M.M."/>
            <person name="Swann J.B."/>
            <person name="Ohta Y."/>
            <person name="Flajnik M.F."/>
            <person name="Sutoh Y."/>
            <person name="Kasahara M."/>
            <person name="Hoon S."/>
            <person name="Gangu V."/>
            <person name="Roy S.W."/>
            <person name="Irimia M."/>
            <person name="Korzh V."/>
            <person name="Kondrychyn I."/>
            <person name="Lim Z.W."/>
            <person name="Tay B.H."/>
            <person name="Tohari S."/>
            <person name="Kong K.W."/>
            <person name="Ho S."/>
            <person name="Lorente-Galdos B."/>
            <person name="Quilez J."/>
            <person name="Marques-Bonet T."/>
            <person name="Raney B.J."/>
            <person name="Ingham P.W."/>
            <person name="Tay A."/>
            <person name="Hillier L.W."/>
            <person name="Minx P."/>
            <person name="Boehm T."/>
            <person name="Wilson R.K."/>
            <person name="Brenner S."/>
            <person name="Warren W.C."/>
        </authorList>
    </citation>
    <scope>NUCLEOTIDE SEQUENCE [LARGE SCALE GENOMIC DNA]</scope>
</reference>
<reference evidence="3" key="1">
    <citation type="journal article" date="2006" name="Science">
        <title>Ancient noncoding elements conserved in the human genome.</title>
        <authorList>
            <person name="Venkatesh B."/>
            <person name="Kirkness E.F."/>
            <person name="Loh Y.H."/>
            <person name="Halpern A.L."/>
            <person name="Lee A.P."/>
            <person name="Johnson J."/>
            <person name="Dandona N."/>
            <person name="Viswanathan L.D."/>
            <person name="Tay A."/>
            <person name="Venter J.C."/>
            <person name="Strausberg R.L."/>
            <person name="Brenner S."/>
        </authorList>
    </citation>
    <scope>NUCLEOTIDE SEQUENCE [LARGE SCALE GENOMIC DNA]</scope>
</reference>
<dbReference type="Ensembl" id="ENSCMIT00000032423.1">
    <property type="protein sequence ID" value="ENSCMIP00000031936.1"/>
    <property type="gene ID" value="ENSCMIG00000013663.1"/>
</dbReference>
<reference evidence="3" key="2">
    <citation type="journal article" date="2007" name="PLoS Biol.">
        <title>Survey sequencing and comparative analysis of the elephant shark (Callorhinchus milii) genome.</title>
        <authorList>
            <person name="Venkatesh B."/>
            <person name="Kirkness E.F."/>
            <person name="Loh Y.H."/>
            <person name="Halpern A.L."/>
            <person name="Lee A.P."/>
            <person name="Johnson J."/>
            <person name="Dandona N."/>
            <person name="Viswanathan L.D."/>
            <person name="Tay A."/>
            <person name="Venter J.C."/>
            <person name="Strausberg R.L."/>
            <person name="Brenner S."/>
        </authorList>
    </citation>
    <scope>NUCLEOTIDE SEQUENCE [LARGE SCALE GENOMIC DNA]</scope>
</reference>
<feature type="region of interest" description="Disordered" evidence="1">
    <location>
        <begin position="1"/>
        <end position="35"/>
    </location>
</feature>
<accession>A0A4W3IX60</accession>
<evidence type="ECO:0000313" key="3">
    <source>
        <dbReference type="Proteomes" id="UP000314986"/>
    </source>
</evidence>
<evidence type="ECO:0000256" key="1">
    <source>
        <dbReference type="SAM" id="MobiDB-lite"/>
    </source>
</evidence>
<sequence length="86" mass="10245">MQRKRERGNAEKEGETQYGKGEAIQRKREAIQRKREAIQRKREAIQKGRERDAIQRERKPFLSAITRYKPGFVFRKLCSLSLSHMV</sequence>
<reference evidence="2" key="5">
    <citation type="submission" date="2025-09" db="UniProtKB">
        <authorList>
            <consortium name="Ensembl"/>
        </authorList>
    </citation>
    <scope>IDENTIFICATION</scope>
</reference>
<protein>
    <submittedName>
        <fullName evidence="2">Uncharacterized protein</fullName>
    </submittedName>
</protein>